<gene>
    <name evidence="10" type="ORF">LQ564_07745</name>
</gene>
<proteinExistence type="predicted"/>
<feature type="chain" id="PRO_5046190504" evidence="6">
    <location>
        <begin position="22"/>
        <end position="449"/>
    </location>
</feature>
<evidence type="ECO:0000256" key="4">
    <source>
        <dbReference type="ARBA" id="ARBA00023136"/>
    </source>
</evidence>
<evidence type="ECO:0000259" key="8">
    <source>
        <dbReference type="Pfam" id="PF24961"/>
    </source>
</evidence>
<dbReference type="Pfam" id="PF24961">
    <property type="entry name" value="NfeD_membrane"/>
    <property type="match status" value="1"/>
</dbReference>
<keyword evidence="3 5" id="KW-1133">Transmembrane helix</keyword>
<dbReference type="InterPro" id="IPR002810">
    <property type="entry name" value="NfeD-like_C"/>
</dbReference>
<feature type="transmembrane region" description="Helical" evidence="5">
    <location>
        <begin position="276"/>
        <end position="294"/>
    </location>
</feature>
<dbReference type="Pfam" id="PF01957">
    <property type="entry name" value="NfeD"/>
    <property type="match status" value="1"/>
</dbReference>
<evidence type="ECO:0000313" key="10">
    <source>
        <dbReference type="EMBL" id="MCD2516208.1"/>
    </source>
</evidence>
<dbReference type="Gene3D" id="2.40.50.140">
    <property type="entry name" value="Nucleic acid-binding proteins"/>
    <property type="match status" value="1"/>
</dbReference>
<dbReference type="CDD" id="cd07020">
    <property type="entry name" value="Clp_protease_NfeD_1"/>
    <property type="match status" value="1"/>
</dbReference>
<dbReference type="SUPFAM" id="SSF141322">
    <property type="entry name" value="NfeD domain-like"/>
    <property type="match status" value="1"/>
</dbReference>
<feature type="domain" description="NfeD integral membrane" evidence="8">
    <location>
        <begin position="256"/>
        <end position="370"/>
    </location>
</feature>
<dbReference type="InterPro" id="IPR056738">
    <property type="entry name" value="NfeD1b_N"/>
</dbReference>
<keyword evidence="6" id="KW-0732">Signal</keyword>
<keyword evidence="4 5" id="KW-0472">Membrane</keyword>
<sequence length="449" mass="45771">MRYLAALALLIAALLPMPALAAPASAHAPVCLLGIDGALGPATADHVVRGIDASHRRGCQLLVLRMDTPGGLDTAMRGVIKAILASRVPVAAFVAPSGARAASAGTYLLYASHIAAMAPGTNVGAATPVAIGTRPGEAPAQPGAGKPDGGASAMERKALNDAAAYLRSLAQLRGRNADWAEGAVRESLSLSAGEAQRLGVADLNAPDVAALLAQLDGRSVTVLGQERRLATRGAPLVEFAPDWRTEVLAALTNPSVALLLMTVGIYGLVFEFMNPGAVAPGVIGAICLLLGLYALQLLPVNYAGLALIALGLVFMGLEAFLPSFGILGLGGVAAFVAGALMLIDTELPGYGIPLGLLVPLAVASALLLFATARLALRTRRRPVAGGMVGMLATVERIGDSSGHEAWVHVEGESWRALSSAVLVPGQAVRVLGRSGLTLEVAPIVDKELP</sequence>
<dbReference type="Gene3D" id="3.90.226.10">
    <property type="entry name" value="2-enoyl-CoA Hydratase, Chain A, domain 1"/>
    <property type="match status" value="1"/>
</dbReference>
<dbReference type="PANTHER" id="PTHR33507:SF4">
    <property type="entry name" value="NODULATION COMPETITIVENESS PROTEIN NFED"/>
    <property type="match status" value="1"/>
</dbReference>
<accession>A0ABS8Q387</accession>
<feature type="transmembrane region" description="Helical" evidence="5">
    <location>
        <begin position="349"/>
        <end position="372"/>
    </location>
</feature>
<dbReference type="InterPro" id="IPR056739">
    <property type="entry name" value="NfeD_membrane"/>
</dbReference>
<dbReference type="Pfam" id="PF25145">
    <property type="entry name" value="NfeD1b_N"/>
    <property type="match status" value="1"/>
</dbReference>
<keyword evidence="2 5" id="KW-0812">Transmembrane</keyword>
<evidence type="ECO:0000259" key="7">
    <source>
        <dbReference type="Pfam" id="PF01957"/>
    </source>
</evidence>
<evidence type="ECO:0000313" key="11">
    <source>
        <dbReference type="Proteomes" id="UP001179361"/>
    </source>
</evidence>
<evidence type="ECO:0000259" key="9">
    <source>
        <dbReference type="Pfam" id="PF25145"/>
    </source>
</evidence>
<evidence type="ECO:0000256" key="3">
    <source>
        <dbReference type="ARBA" id="ARBA00022989"/>
    </source>
</evidence>
<keyword evidence="11" id="KW-1185">Reference proteome</keyword>
<dbReference type="InterPro" id="IPR029045">
    <property type="entry name" value="ClpP/crotonase-like_dom_sf"/>
</dbReference>
<evidence type="ECO:0000256" key="2">
    <source>
        <dbReference type="ARBA" id="ARBA00022692"/>
    </source>
</evidence>
<feature type="transmembrane region" description="Helical" evidence="5">
    <location>
        <begin position="247"/>
        <end position="269"/>
    </location>
</feature>
<feature type="transmembrane region" description="Helical" evidence="5">
    <location>
        <begin position="324"/>
        <end position="343"/>
    </location>
</feature>
<evidence type="ECO:0000256" key="5">
    <source>
        <dbReference type="SAM" id="Phobius"/>
    </source>
</evidence>
<feature type="transmembrane region" description="Helical" evidence="5">
    <location>
        <begin position="300"/>
        <end position="317"/>
    </location>
</feature>
<dbReference type="InterPro" id="IPR052165">
    <property type="entry name" value="Membrane_assoc_protease"/>
</dbReference>
<comment type="caution">
    <text evidence="10">The sequence shown here is derived from an EMBL/GenBank/DDBJ whole genome shotgun (WGS) entry which is preliminary data.</text>
</comment>
<feature type="domain" description="NfeD1b N-terminal" evidence="9">
    <location>
        <begin position="44"/>
        <end position="216"/>
    </location>
</feature>
<feature type="domain" description="NfeD-like C-terminal" evidence="7">
    <location>
        <begin position="386"/>
        <end position="442"/>
    </location>
</feature>
<reference evidence="10" key="1">
    <citation type="submission" date="2021-11" db="EMBL/GenBank/DDBJ databases">
        <title>The complete genome of Massilia sp sp. G4R7.</title>
        <authorList>
            <person name="Liu L."/>
            <person name="Yue J."/>
            <person name="Yuan J."/>
            <person name="Yang F."/>
            <person name="Li L."/>
        </authorList>
    </citation>
    <scope>NUCLEOTIDE SEQUENCE</scope>
    <source>
        <strain evidence="10">G4R7</strain>
    </source>
</reference>
<dbReference type="SUPFAM" id="SSF52096">
    <property type="entry name" value="ClpP/crotonase"/>
    <property type="match status" value="1"/>
</dbReference>
<organism evidence="10 11">
    <name type="scientific">Massilia phyllostachyos</name>
    <dbReference type="NCBI Taxonomy" id="2898585"/>
    <lineage>
        <taxon>Bacteria</taxon>
        <taxon>Pseudomonadati</taxon>
        <taxon>Pseudomonadota</taxon>
        <taxon>Betaproteobacteria</taxon>
        <taxon>Burkholderiales</taxon>
        <taxon>Oxalobacteraceae</taxon>
        <taxon>Telluria group</taxon>
        <taxon>Massilia</taxon>
    </lineage>
</organism>
<dbReference type="PANTHER" id="PTHR33507">
    <property type="entry name" value="INNER MEMBRANE PROTEIN YBBJ"/>
    <property type="match status" value="1"/>
</dbReference>
<evidence type="ECO:0000256" key="1">
    <source>
        <dbReference type="ARBA" id="ARBA00004141"/>
    </source>
</evidence>
<dbReference type="RefSeq" id="WP_231057536.1">
    <property type="nucleotide sequence ID" value="NZ_JAJNOC010000002.1"/>
</dbReference>
<name>A0ABS8Q387_9BURK</name>
<dbReference type="EMBL" id="JAJNOC010000002">
    <property type="protein sequence ID" value="MCD2516208.1"/>
    <property type="molecule type" value="Genomic_DNA"/>
</dbReference>
<evidence type="ECO:0000256" key="6">
    <source>
        <dbReference type="SAM" id="SignalP"/>
    </source>
</evidence>
<protein>
    <submittedName>
        <fullName evidence="10">Nodulation protein NfeD</fullName>
    </submittedName>
</protein>
<comment type="subcellular location">
    <subcellularLocation>
        <location evidence="1">Membrane</location>
        <topology evidence="1">Multi-pass membrane protein</topology>
    </subcellularLocation>
</comment>
<feature type="signal peptide" evidence="6">
    <location>
        <begin position="1"/>
        <end position="21"/>
    </location>
</feature>
<dbReference type="Proteomes" id="UP001179361">
    <property type="component" value="Unassembled WGS sequence"/>
</dbReference>
<dbReference type="InterPro" id="IPR012340">
    <property type="entry name" value="NA-bd_OB-fold"/>
</dbReference>